<feature type="domain" description="GGDEF" evidence="4">
    <location>
        <begin position="289"/>
        <end position="424"/>
    </location>
</feature>
<dbReference type="AlphaFoldDB" id="A0A1G8YMT4"/>
<evidence type="ECO:0000313" key="7">
    <source>
        <dbReference type="Proteomes" id="UP000199433"/>
    </source>
</evidence>
<reference evidence="7" key="1">
    <citation type="submission" date="2016-10" db="EMBL/GenBank/DDBJ databases">
        <authorList>
            <person name="Varghese N."/>
            <person name="Submissions S."/>
        </authorList>
    </citation>
    <scope>NUCLEOTIDE SEQUENCE [LARGE SCALE GENOMIC DNA]</scope>
    <source>
        <strain evidence="7">DSM 19181</strain>
    </source>
</reference>
<dbReference type="Gene3D" id="3.40.50.2300">
    <property type="match status" value="2"/>
</dbReference>
<dbReference type="PROSITE" id="PS50110">
    <property type="entry name" value="RESPONSE_REGULATORY"/>
    <property type="match status" value="2"/>
</dbReference>
<feature type="modified residue" description="Phosphohistidine" evidence="1">
    <location>
        <position position="52"/>
    </location>
</feature>
<dbReference type="InterPro" id="IPR036641">
    <property type="entry name" value="HPT_dom_sf"/>
</dbReference>
<dbReference type="GO" id="GO:0000160">
    <property type="term" value="P:phosphorelay signal transduction system"/>
    <property type="evidence" value="ECO:0007669"/>
    <property type="project" value="InterPro"/>
</dbReference>
<dbReference type="PANTHER" id="PTHR45138">
    <property type="entry name" value="REGULATORY COMPONENTS OF SENSORY TRANSDUCTION SYSTEM"/>
    <property type="match status" value="1"/>
</dbReference>
<dbReference type="GO" id="GO:0005886">
    <property type="term" value="C:plasma membrane"/>
    <property type="evidence" value="ECO:0007669"/>
    <property type="project" value="TreeGrafter"/>
</dbReference>
<evidence type="ECO:0000256" key="1">
    <source>
        <dbReference type="PROSITE-ProRule" id="PRU00110"/>
    </source>
</evidence>
<dbReference type="RefSeq" id="WP_176759603.1">
    <property type="nucleotide sequence ID" value="NZ_FNFK01000010.1"/>
</dbReference>
<evidence type="ECO:0000256" key="2">
    <source>
        <dbReference type="PROSITE-ProRule" id="PRU00169"/>
    </source>
</evidence>
<dbReference type="EMBL" id="FNFK01000010">
    <property type="protein sequence ID" value="SDK04081.1"/>
    <property type="molecule type" value="Genomic_DNA"/>
</dbReference>
<dbReference type="STRING" id="426701.SAMN04488098_101046"/>
<dbReference type="GO" id="GO:0052621">
    <property type="term" value="F:diguanylate cyclase activity"/>
    <property type="evidence" value="ECO:0007669"/>
    <property type="project" value="TreeGrafter"/>
</dbReference>
<protein>
    <submittedName>
        <fullName evidence="6">Diguanylate cyclase (GGDEF) domain-containing protein</fullName>
    </submittedName>
</protein>
<accession>A0A1G8YMT4</accession>
<gene>
    <name evidence="6" type="ORF">SAMN04488098_101046</name>
</gene>
<keyword evidence="2" id="KW-0597">Phosphoprotein</keyword>
<organism evidence="6 7">
    <name type="scientific">Alkalibacterium thalassium</name>
    <dbReference type="NCBI Taxonomy" id="426701"/>
    <lineage>
        <taxon>Bacteria</taxon>
        <taxon>Bacillati</taxon>
        <taxon>Bacillota</taxon>
        <taxon>Bacilli</taxon>
        <taxon>Lactobacillales</taxon>
        <taxon>Carnobacteriaceae</taxon>
        <taxon>Alkalibacterium</taxon>
    </lineage>
</organism>
<evidence type="ECO:0000259" key="3">
    <source>
        <dbReference type="PROSITE" id="PS50110"/>
    </source>
</evidence>
<feature type="modified residue" description="4-aspartylphosphate" evidence="2">
    <location>
        <position position="184"/>
    </location>
</feature>
<keyword evidence="7" id="KW-1185">Reference proteome</keyword>
<dbReference type="InterPro" id="IPR011006">
    <property type="entry name" value="CheY-like_superfamily"/>
</dbReference>
<feature type="domain" description="Response regulatory" evidence="3">
    <location>
        <begin position="432"/>
        <end position="548"/>
    </location>
</feature>
<dbReference type="InterPro" id="IPR050469">
    <property type="entry name" value="Diguanylate_Cyclase"/>
</dbReference>
<dbReference type="InterPro" id="IPR043128">
    <property type="entry name" value="Rev_trsase/Diguanyl_cyclase"/>
</dbReference>
<dbReference type="GO" id="GO:1902201">
    <property type="term" value="P:negative regulation of bacterial-type flagellum-dependent cell motility"/>
    <property type="evidence" value="ECO:0007669"/>
    <property type="project" value="TreeGrafter"/>
</dbReference>
<dbReference type="InterPro" id="IPR029787">
    <property type="entry name" value="Nucleotide_cyclase"/>
</dbReference>
<dbReference type="Gene3D" id="1.20.120.160">
    <property type="entry name" value="HPT domain"/>
    <property type="match status" value="1"/>
</dbReference>
<dbReference type="SMART" id="SM00448">
    <property type="entry name" value="REC"/>
    <property type="match status" value="2"/>
</dbReference>
<dbReference type="GO" id="GO:0043709">
    <property type="term" value="P:cell adhesion involved in single-species biofilm formation"/>
    <property type="evidence" value="ECO:0007669"/>
    <property type="project" value="TreeGrafter"/>
</dbReference>
<dbReference type="SMART" id="SM00267">
    <property type="entry name" value="GGDEF"/>
    <property type="match status" value="1"/>
</dbReference>
<dbReference type="PROSITE" id="PS50894">
    <property type="entry name" value="HPT"/>
    <property type="match status" value="1"/>
</dbReference>
<dbReference type="SUPFAM" id="SSF47226">
    <property type="entry name" value="Histidine-containing phosphotransfer domain, HPT domain"/>
    <property type="match status" value="1"/>
</dbReference>
<dbReference type="Pfam" id="PF01627">
    <property type="entry name" value="Hpt"/>
    <property type="match status" value="1"/>
</dbReference>
<feature type="domain" description="Response regulatory" evidence="3">
    <location>
        <begin position="135"/>
        <end position="249"/>
    </location>
</feature>
<dbReference type="InterPro" id="IPR008207">
    <property type="entry name" value="Sig_transdc_His_kin_Hpt_dom"/>
</dbReference>
<feature type="modified residue" description="4-aspartylphosphate" evidence="2">
    <location>
        <position position="481"/>
    </location>
</feature>
<dbReference type="Pfam" id="PF00072">
    <property type="entry name" value="Response_reg"/>
    <property type="match status" value="2"/>
</dbReference>
<dbReference type="FunFam" id="3.30.70.270:FF:000001">
    <property type="entry name" value="Diguanylate cyclase domain protein"/>
    <property type="match status" value="1"/>
</dbReference>
<evidence type="ECO:0000313" key="6">
    <source>
        <dbReference type="EMBL" id="SDK04081.1"/>
    </source>
</evidence>
<evidence type="ECO:0000259" key="4">
    <source>
        <dbReference type="PROSITE" id="PS50887"/>
    </source>
</evidence>
<dbReference type="Gene3D" id="3.30.70.270">
    <property type="match status" value="1"/>
</dbReference>
<name>A0A1G8YMT4_9LACT</name>
<dbReference type="InterPro" id="IPR000160">
    <property type="entry name" value="GGDEF_dom"/>
</dbReference>
<dbReference type="SUPFAM" id="SSF52172">
    <property type="entry name" value="CheY-like"/>
    <property type="match status" value="2"/>
</dbReference>
<dbReference type="PANTHER" id="PTHR45138:SF9">
    <property type="entry name" value="DIGUANYLATE CYCLASE DGCM-RELATED"/>
    <property type="match status" value="1"/>
</dbReference>
<dbReference type="InterPro" id="IPR001789">
    <property type="entry name" value="Sig_transdc_resp-reg_receiver"/>
</dbReference>
<dbReference type="SUPFAM" id="SSF55073">
    <property type="entry name" value="Nucleotide cyclase"/>
    <property type="match status" value="1"/>
</dbReference>
<dbReference type="CDD" id="cd17574">
    <property type="entry name" value="REC_OmpR"/>
    <property type="match status" value="1"/>
</dbReference>
<dbReference type="PROSITE" id="PS50887">
    <property type="entry name" value="GGDEF"/>
    <property type="match status" value="1"/>
</dbReference>
<dbReference type="CDD" id="cd01949">
    <property type="entry name" value="GGDEF"/>
    <property type="match status" value="1"/>
</dbReference>
<dbReference type="CDD" id="cd00156">
    <property type="entry name" value="REC"/>
    <property type="match status" value="1"/>
</dbReference>
<dbReference type="Proteomes" id="UP000199433">
    <property type="component" value="Unassembled WGS sequence"/>
</dbReference>
<sequence length="550" mass="62937">MNNEKFEQMIKKSQRKFLIEHNEQLTHISRNLIAFLNNRHENDFQSLYQFFHRVKGTAGTIQLMEISETAGELEELMTDREIHQTNFQNVMEKLVKGTGHLLHLVEMHLEQILMEGNEYAVTTEKEEDSALFNGKVLVLDDDVTLLNYLDQVLTSQGYEAIITDKPDEALEHIKVSSVDLAILDMVMPEKSGLDIYKEIMAVNSRLPIIFMTGLSSKEFRSEAFREGADYYLQKPIDSDELIARINGLIRKSKLNASRDNRDELTGVYTRKHFIEEFEKNRNLFLENAQPFAVAFMDLDDFKSINDTYGHLAGDDVLVKFSEVMRTHVEPDGSVFRFGGDEFLLLIPESEGDRAKQIIENLREDVNDLNMTDKQTGEAIRLTFSAGVAEYTSEEQTKTTLLEKADKALYAAKEQGKNLTVMQNEVKELEKNRILVVDDEQLLVSIIQTRLGYLGYDVDHAKDGQEALLKLEANEYDLILLDIMLPKVTGTEVLKRIKGKELNRTAKIMMISGRHSESSVLESLRLGAHDFFEKPFSLDVLEHKIKKLLTS</sequence>
<proteinExistence type="predicted"/>
<dbReference type="NCBIfam" id="TIGR00254">
    <property type="entry name" value="GGDEF"/>
    <property type="match status" value="1"/>
</dbReference>
<dbReference type="Pfam" id="PF00990">
    <property type="entry name" value="GGDEF"/>
    <property type="match status" value="1"/>
</dbReference>
<feature type="domain" description="HPt" evidence="5">
    <location>
        <begin position="6"/>
        <end position="108"/>
    </location>
</feature>
<evidence type="ECO:0000259" key="5">
    <source>
        <dbReference type="PROSITE" id="PS50894"/>
    </source>
</evidence>